<dbReference type="Proteomes" id="UP000588647">
    <property type="component" value="Unassembled WGS sequence"/>
</dbReference>
<reference evidence="2 3" key="1">
    <citation type="submission" date="2020-08" db="EMBL/GenBank/DDBJ databases">
        <title>Genomic Encyclopedia of Type Strains, Phase IV (KMG-IV): sequencing the most valuable type-strain genomes for metagenomic binning, comparative biology and taxonomic classification.</title>
        <authorList>
            <person name="Goeker M."/>
        </authorList>
    </citation>
    <scope>NUCLEOTIDE SEQUENCE [LARGE SCALE GENOMIC DNA]</scope>
    <source>
        <strain evidence="2 3">DSM 103570</strain>
    </source>
</reference>
<accession>A0A7W6MQB0</accession>
<evidence type="ECO:0000256" key="1">
    <source>
        <dbReference type="SAM" id="Phobius"/>
    </source>
</evidence>
<evidence type="ECO:0000313" key="3">
    <source>
        <dbReference type="Proteomes" id="UP000588647"/>
    </source>
</evidence>
<sequence>MTGKPSGNGDAAVGAPRARLRHRRGARVRLSVAEGLLLTASLGACLALTAGHLG</sequence>
<name>A0A7W6MQB0_9HYPH</name>
<comment type="caution">
    <text evidence="2">The sequence shown here is derived from an EMBL/GenBank/DDBJ whole genome shotgun (WGS) entry which is preliminary data.</text>
</comment>
<gene>
    <name evidence="2" type="ORF">GGR03_002896</name>
</gene>
<proteinExistence type="predicted"/>
<organism evidence="2 3">
    <name type="scientific">Aurantimonas endophytica</name>
    <dbReference type="NCBI Taxonomy" id="1522175"/>
    <lineage>
        <taxon>Bacteria</taxon>
        <taxon>Pseudomonadati</taxon>
        <taxon>Pseudomonadota</taxon>
        <taxon>Alphaproteobacteria</taxon>
        <taxon>Hyphomicrobiales</taxon>
        <taxon>Aurantimonadaceae</taxon>
        <taxon>Aurantimonas</taxon>
    </lineage>
</organism>
<dbReference type="RefSeq" id="WP_183209104.1">
    <property type="nucleotide sequence ID" value="NZ_JAAAMM010000003.1"/>
</dbReference>
<evidence type="ECO:0000313" key="2">
    <source>
        <dbReference type="EMBL" id="MBB4003815.1"/>
    </source>
</evidence>
<keyword evidence="1" id="KW-0472">Membrane</keyword>
<keyword evidence="1" id="KW-1133">Transmembrane helix</keyword>
<dbReference type="AlphaFoldDB" id="A0A7W6MQB0"/>
<keyword evidence="1" id="KW-0812">Transmembrane</keyword>
<feature type="transmembrane region" description="Helical" evidence="1">
    <location>
        <begin position="30"/>
        <end position="53"/>
    </location>
</feature>
<protein>
    <submittedName>
        <fullName evidence="2">Uncharacterized protein</fullName>
    </submittedName>
</protein>
<dbReference type="EMBL" id="JACIEM010000003">
    <property type="protein sequence ID" value="MBB4003815.1"/>
    <property type="molecule type" value="Genomic_DNA"/>
</dbReference>
<keyword evidence="3" id="KW-1185">Reference proteome</keyword>